<protein>
    <recommendedName>
        <fullName evidence="3 7">6,7-dimethyl-8-ribityllumazine synthase</fullName>
        <shortName evidence="7">DMRL synthase</shortName>
        <ecNumber evidence="3 7">2.5.1.78</ecNumber>
    </recommendedName>
</protein>
<evidence type="ECO:0000256" key="6">
    <source>
        <dbReference type="ARBA" id="ARBA00048785"/>
    </source>
</evidence>
<name>A0A3P6GZ60_BRAOL</name>
<reference evidence="9" key="1">
    <citation type="submission" date="2018-11" db="EMBL/GenBank/DDBJ databases">
        <authorList>
            <consortium name="Genoscope - CEA"/>
            <person name="William W."/>
        </authorList>
    </citation>
    <scope>NUCLEOTIDE SEQUENCE</scope>
</reference>
<accession>A0A3P6GZ60</accession>
<dbReference type="InterPro" id="IPR036467">
    <property type="entry name" value="LS/RS_sf"/>
</dbReference>
<comment type="function">
    <text evidence="7">Catalyzes the formation of 6,7-dimethyl-8-ribityllumazine by condensation of 5-amino-6-(D-ribitylamino)uracil with 3,4-dihydroxy-2-butanone 4-phosphate. This is the penultimate step in the biosynthesis of riboflavin.</text>
</comment>
<dbReference type="InterPro" id="IPR034964">
    <property type="entry name" value="LS"/>
</dbReference>
<proteinExistence type="inferred from homology"/>
<dbReference type="EC" id="2.5.1.78" evidence="3 7"/>
<evidence type="ECO:0000256" key="2">
    <source>
        <dbReference type="ARBA" id="ARBA00007424"/>
    </source>
</evidence>
<keyword evidence="8" id="KW-1133">Transmembrane helix</keyword>
<dbReference type="Pfam" id="PF00885">
    <property type="entry name" value="DMRL_synthase"/>
    <property type="match status" value="1"/>
</dbReference>
<gene>
    <name evidence="9" type="ORF">BOLC8T52208H</name>
</gene>
<evidence type="ECO:0000256" key="8">
    <source>
        <dbReference type="SAM" id="Phobius"/>
    </source>
</evidence>
<evidence type="ECO:0000256" key="3">
    <source>
        <dbReference type="ARBA" id="ARBA00012664"/>
    </source>
</evidence>
<dbReference type="GO" id="GO:0000906">
    <property type="term" value="F:6,7-dimethyl-8-ribityllumazine synthase activity"/>
    <property type="evidence" value="ECO:0007669"/>
    <property type="project" value="UniProtKB-EC"/>
</dbReference>
<dbReference type="GO" id="GO:0009231">
    <property type="term" value="P:riboflavin biosynthetic process"/>
    <property type="evidence" value="ECO:0007669"/>
    <property type="project" value="UniProtKB-UniPathway"/>
</dbReference>
<dbReference type="PANTHER" id="PTHR21058">
    <property type="entry name" value="6,7-DIMETHYL-8-RIBITYLLUMAZINE SYNTHASE DMRL SYNTHASE LUMAZINE SYNTHASE"/>
    <property type="match status" value="1"/>
</dbReference>
<dbReference type="EMBL" id="LR031879">
    <property type="protein sequence ID" value="VDD58979.1"/>
    <property type="molecule type" value="Genomic_DNA"/>
</dbReference>
<dbReference type="GO" id="GO:0009349">
    <property type="term" value="C:riboflavin synthase complex"/>
    <property type="evidence" value="ECO:0007669"/>
    <property type="project" value="UniProtKB-UniRule"/>
</dbReference>
<dbReference type="PANTHER" id="PTHR21058:SF0">
    <property type="entry name" value="6,7-DIMETHYL-8-RIBITYLLUMAZINE SYNTHASE"/>
    <property type="match status" value="1"/>
</dbReference>
<evidence type="ECO:0000256" key="7">
    <source>
        <dbReference type="RuleBase" id="RU003795"/>
    </source>
</evidence>
<keyword evidence="8" id="KW-0812">Transmembrane</keyword>
<evidence type="ECO:0000256" key="1">
    <source>
        <dbReference type="ARBA" id="ARBA00004917"/>
    </source>
</evidence>
<dbReference type="UniPathway" id="UPA00275">
    <property type="reaction ID" value="UER00404"/>
</dbReference>
<sequence>MKLRRREASKERLYEAAEERASGSESGLDCIDGDPFKGKELRSLFVTDDVRHVTGSLIRGEGLRHRELSNFRKIVARFNKVVKKLLLEGAIETFKKHFVREEDIQVIWVPGSFEIGVVAQKLGKSGNFHAILCIVHIFLNSFPFLSLLLFTSSAECQSSNWNSGHKLKCKVFKSTDSSPVRKDDLGLKASLLASIQ</sequence>
<dbReference type="InterPro" id="IPR002180">
    <property type="entry name" value="LS/RS"/>
</dbReference>
<dbReference type="AlphaFoldDB" id="A0A3P6GZ60"/>
<feature type="transmembrane region" description="Helical" evidence="8">
    <location>
        <begin position="130"/>
        <end position="150"/>
    </location>
</feature>
<comment type="pathway">
    <text evidence="1 7">Cofactor biosynthesis; riboflavin biosynthesis; riboflavin from 2-hydroxy-3-oxobutyl phosphate and 5-amino-6-(D-ribitylamino)uracil: step 1/2.</text>
</comment>
<evidence type="ECO:0000256" key="4">
    <source>
        <dbReference type="ARBA" id="ARBA00022619"/>
    </source>
</evidence>
<keyword evidence="5 7" id="KW-0808">Transferase</keyword>
<evidence type="ECO:0000256" key="5">
    <source>
        <dbReference type="ARBA" id="ARBA00022679"/>
    </source>
</evidence>
<evidence type="ECO:0000313" key="9">
    <source>
        <dbReference type="EMBL" id="VDD58979.1"/>
    </source>
</evidence>
<comment type="similarity">
    <text evidence="2 7">Belongs to the DMRL synthase family.</text>
</comment>
<keyword evidence="4 7" id="KW-0686">Riboflavin biosynthesis</keyword>
<organism evidence="9">
    <name type="scientific">Brassica oleracea</name>
    <name type="common">Wild cabbage</name>
    <dbReference type="NCBI Taxonomy" id="3712"/>
    <lineage>
        <taxon>Eukaryota</taxon>
        <taxon>Viridiplantae</taxon>
        <taxon>Streptophyta</taxon>
        <taxon>Embryophyta</taxon>
        <taxon>Tracheophyta</taxon>
        <taxon>Spermatophyta</taxon>
        <taxon>Magnoliopsida</taxon>
        <taxon>eudicotyledons</taxon>
        <taxon>Gunneridae</taxon>
        <taxon>Pentapetalae</taxon>
        <taxon>rosids</taxon>
        <taxon>malvids</taxon>
        <taxon>Brassicales</taxon>
        <taxon>Brassicaceae</taxon>
        <taxon>Brassiceae</taxon>
        <taxon>Brassica</taxon>
    </lineage>
</organism>
<dbReference type="SUPFAM" id="SSF52121">
    <property type="entry name" value="Lumazine synthase"/>
    <property type="match status" value="1"/>
</dbReference>
<comment type="catalytic activity">
    <reaction evidence="6 7">
        <text>(2S)-2-hydroxy-3-oxobutyl phosphate + 5-amino-6-(D-ribitylamino)uracil = 6,7-dimethyl-8-(1-D-ribityl)lumazine + phosphate + 2 H2O + H(+)</text>
        <dbReference type="Rhea" id="RHEA:26152"/>
        <dbReference type="ChEBI" id="CHEBI:15377"/>
        <dbReference type="ChEBI" id="CHEBI:15378"/>
        <dbReference type="ChEBI" id="CHEBI:15934"/>
        <dbReference type="ChEBI" id="CHEBI:43474"/>
        <dbReference type="ChEBI" id="CHEBI:58201"/>
        <dbReference type="ChEBI" id="CHEBI:58830"/>
        <dbReference type="EC" id="2.5.1.78"/>
    </reaction>
</comment>
<keyword evidence="8" id="KW-0472">Membrane</keyword>
<feature type="non-terminal residue" evidence="9">
    <location>
        <position position="196"/>
    </location>
</feature>
<dbReference type="Gene3D" id="3.40.50.960">
    <property type="entry name" value="Lumazine/riboflavin synthase"/>
    <property type="match status" value="1"/>
</dbReference>